<proteinExistence type="predicted"/>
<feature type="domain" description="PPM-type phosphatase" evidence="2">
    <location>
        <begin position="188"/>
        <end position="517"/>
    </location>
</feature>
<feature type="region of interest" description="Disordered" evidence="1">
    <location>
        <begin position="25"/>
        <end position="45"/>
    </location>
</feature>
<evidence type="ECO:0000259" key="2">
    <source>
        <dbReference type="SMART" id="SM00332"/>
    </source>
</evidence>
<evidence type="ECO:0000313" key="3">
    <source>
        <dbReference type="EMBL" id="CAA7260841.1"/>
    </source>
</evidence>
<evidence type="ECO:0000313" key="4">
    <source>
        <dbReference type="Proteomes" id="UP000467700"/>
    </source>
</evidence>
<sequence>MLADNVKMVSLSTASHCTLRQRPQQHLNAENDNGSKSASELKAERHGTKTRLLLADYRTLRAAVKLAVTRGKTAQLAASEHQERESELPRVSFKIPTCPHQMLGHLLHQIEPLHSVRVESAKELHERAFTKTSKCRSQRHLSHQTELLHNVRGGSGNELLNTETNKISQYVPFADFESALEVLPDTLQTTLKSVLRMDSLCLSSVGPPSLFVNNVEITLPTSRSKLHGCGIFEGQKGPAMAKLLQDQLMTRIVAMIDGLYAPALRKGAHALPTLTPEIIKKSLTDAFVQHDNRVLYRAVQMAELIKKNKVSRRDAKALVDPLSSATALITLYDDEHRTLYVARTGGGGCAVLGRRVVDPRDKYEAHTISMEEEGADDIQRPTRVFGDSARKWTTAVLQNIHEKYLGPPPINDHKPTPTAEPIVSHFSGIERGDFVVVGSEGLGESLDSEQVVGLVGQWLEERGVREVTCSSDGTQREVILPPMGTKDPKDLRESTFTSDELPVIYPKGYEDTTRRYTSWKTQKRFISLPKDENVASHIVRNALDGADRDLAEALYQIRGERGKELRWVIRAWVLHGPEHGIECLVLFCNESWLNIGLGLQHAIRDILLSSRLTSLHLILIDNLPRNILIGTHLKGIILVQCFVSDEEDTFYYSSRYPAASPLYPQLDSVHVDGDVTSLFEGEQTKGEHKILLPSALFALRKLNWTTELRDADGVSAILSRVSNTLEDLEIKIGQYAGSMQADMFDLTHMKKLNHLRILEERQEMSDYFSPAVNIGDFNYDLLDVLRVPASLRRLELRYVLEFKKGPSIITPLLDSFDAPPAVNQWARLNGVLSSPSFTAVEEVVIALIIGRFTEEALPPETKDLYNRIESQVRTALPYFSDSNSTSTLSIIVATQHEVYLQGI</sequence>
<accession>A0A8S0VXI4</accession>
<organism evidence="3 4">
    <name type="scientific">Cyclocybe aegerita</name>
    <name type="common">Black poplar mushroom</name>
    <name type="synonym">Agrocybe aegerita</name>
    <dbReference type="NCBI Taxonomy" id="1973307"/>
    <lineage>
        <taxon>Eukaryota</taxon>
        <taxon>Fungi</taxon>
        <taxon>Dikarya</taxon>
        <taxon>Basidiomycota</taxon>
        <taxon>Agaricomycotina</taxon>
        <taxon>Agaricomycetes</taxon>
        <taxon>Agaricomycetidae</taxon>
        <taxon>Agaricales</taxon>
        <taxon>Agaricineae</taxon>
        <taxon>Bolbitiaceae</taxon>
        <taxon>Cyclocybe</taxon>
    </lineage>
</organism>
<dbReference type="AlphaFoldDB" id="A0A8S0VXI4"/>
<name>A0A8S0VXI4_CYCAE</name>
<keyword evidence="4" id="KW-1185">Reference proteome</keyword>
<comment type="caution">
    <text evidence="3">The sequence shown here is derived from an EMBL/GenBank/DDBJ whole genome shotgun (WGS) entry which is preliminary data.</text>
</comment>
<dbReference type="SUPFAM" id="SSF81606">
    <property type="entry name" value="PP2C-like"/>
    <property type="match status" value="1"/>
</dbReference>
<dbReference type="SMART" id="SM00332">
    <property type="entry name" value="PP2Cc"/>
    <property type="match status" value="1"/>
</dbReference>
<protein>
    <recommendedName>
        <fullName evidence="2">PPM-type phosphatase domain-containing protein</fullName>
    </recommendedName>
</protein>
<evidence type="ECO:0000256" key="1">
    <source>
        <dbReference type="SAM" id="MobiDB-lite"/>
    </source>
</evidence>
<dbReference type="OrthoDB" id="420076at2759"/>
<dbReference type="Proteomes" id="UP000467700">
    <property type="component" value="Unassembled WGS sequence"/>
</dbReference>
<dbReference type="Gene3D" id="3.60.40.10">
    <property type="entry name" value="PPM-type phosphatase domain"/>
    <property type="match status" value="1"/>
</dbReference>
<dbReference type="InterPro" id="IPR001932">
    <property type="entry name" value="PPM-type_phosphatase-like_dom"/>
</dbReference>
<feature type="compositionally biased region" description="Polar residues" evidence="1">
    <location>
        <begin position="25"/>
        <end position="38"/>
    </location>
</feature>
<gene>
    <name evidence="3" type="ORF">AAE3_LOCUS3163</name>
</gene>
<dbReference type="EMBL" id="CACVBS010000031">
    <property type="protein sequence ID" value="CAA7260841.1"/>
    <property type="molecule type" value="Genomic_DNA"/>
</dbReference>
<reference evidence="3 4" key="1">
    <citation type="submission" date="2020-01" db="EMBL/GenBank/DDBJ databases">
        <authorList>
            <person name="Gupta K D."/>
        </authorList>
    </citation>
    <scope>NUCLEOTIDE SEQUENCE [LARGE SCALE GENOMIC DNA]</scope>
</reference>
<dbReference type="InterPro" id="IPR036457">
    <property type="entry name" value="PPM-type-like_dom_sf"/>
</dbReference>